<evidence type="ECO:0000313" key="3">
    <source>
        <dbReference type="Proteomes" id="UP001223978"/>
    </source>
</evidence>
<evidence type="ECO:0000313" key="2">
    <source>
        <dbReference type="EMBL" id="MDI3409140.1"/>
    </source>
</evidence>
<protein>
    <submittedName>
        <fullName evidence="2">Uncharacterized protein</fullName>
    </submittedName>
</protein>
<proteinExistence type="predicted"/>
<name>A0ABT6SME3_9ACTN</name>
<dbReference type="EMBL" id="JASCIQ010000061">
    <property type="protein sequence ID" value="MDI3409140.1"/>
    <property type="molecule type" value="Genomic_DNA"/>
</dbReference>
<accession>A0ABT6SME3</accession>
<reference evidence="2 3" key="1">
    <citation type="submission" date="2023-05" db="EMBL/GenBank/DDBJ databases">
        <title>Draft genome sequence of Streptomyces sp. B-S-A6 isolated from a cave soil in Thailand.</title>
        <authorList>
            <person name="Chamroensaksri N."/>
            <person name="Muangham S."/>
        </authorList>
    </citation>
    <scope>NUCLEOTIDE SEQUENCE [LARGE SCALE GENOMIC DNA]</scope>
    <source>
        <strain evidence="2 3">B-S-A6</strain>
    </source>
</reference>
<comment type="caution">
    <text evidence="2">The sequence shown here is derived from an EMBL/GenBank/DDBJ whole genome shotgun (WGS) entry which is preliminary data.</text>
</comment>
<dbReference type="RefSeq" id="WP_282547012.1">
    <property type="nucleotide sequence ID" value="NZ_JASCIQ010000061.1"/>
</dbReference>
<feature type="region of interest" description="Disordered" evidence="1">
    <location>
        <begin position="58"/>
        <end position="85"/>
    </location>
</feature>
<evidence type="ECO:0000256" key="1">
    <source>
        <dbReference type="SAM" id="MobiDB-lite"/>
    </source>
</evidence>
<feature type="compositionally biased region" description="Basic and acidic residues" evidence="1">
    <location>
        <begin position="65"/>
        <end position="85"/>
    </location>
</feature>
<dbReference type="Proteomes" id="UP001223978">
    <property type="component" value="Unassembled WGS sequence"/>
</dbReference>
<keyword evidence="3" id="KW-1185">Reference proteome</keyword>
<gene>
    <name evidence="2" type="ORF">QIS96_35650</name>
</gene>
<sequence>MTAAEDYDHLRHVLDHLPPTKLRHLRLLVDADPEIAPYAEAGGAEAGGAEPPVQRLSFAGIGDSGRSDLSEHHRELIRDGIGRER</sequence>
<organism evidence="2 3">
    <name type="scientific">Streptomyces cavernicola</name>
    <dbReference type="NCBI Taxonomy" id="3043613"/>
    <lineage>
        <taxon>Bacteria</taxon>
        <taxon>Bacillati</taxon>
        <taxon>Actinomycetota</taxon>
        <taxon>Actinomycetes</taxon>
        <taxon>Kitasatosporales</taxon>
        <taxon>Streptomycetaceae</taxon>
        <taxon>Streptomyces</taxon>
    </lineage>
</organism>